<dbReference type="Gene3D" id="3.90.1150.10">
    <property type="entry name" value="Aspartate Aminotransferase, domain 1"/>
    <property type="match status" value="1"/>
</dbReference>
<dbReference type="PANTHER" id="PTHR48097:SF9">
    <property type="entry name" value="L-THREONINE ALDOLASE"/>
    <property type="match status" value="1"/>
</dbReference>
<comment type="subunit">
    <text evidence="3">Homotetramer.</text>
</comment>
<reference evidence="9 10" key="1">
    <citation type="submission" date="2017-01" db="EMBL/GenBank/DDBJ databases">
        <title>Novel large sulfur bacteria in the metagenomes of groundwater-fed chemosynthetic microbial mats in the Lake Huron basin.</title>
        <authorList>
            <person name="Sharrar A.M."/>
            <person name="Flood B.E."/>
            <person name="Bailey J.V."/>
            <person name="Jones D.S."/>
            <person name="Biddanda B."/>
            <person name="Ruberg S.A."/>
            <person name="Marcus D.N."/>
            <person name="Dick G.J."/>
        </authorList>
    </citation>
    <scope>NUCLEOTIDE SEQUENCE [LARGE SCALE GENOMIC DNA]</scope>
    <source>
        <strain evidence="9">A7</strain>
    </source>
</reference>
<dbReference type="Proteomes" id="UP000192505">
    <property type="component" value="Unassembled WGS sequence"/>
</dbReference>
<feature type="compositionally biased region" description="Low complexity" evidence="7">
    <location>
        <begin position="212"/>
        <end position="229"/>
    </location>
</feature>
<dbReference type="PIRSF" id="PIRSF017617">
    <property type="entry name" value="Thr_aldolase"/>
    <property type="match status" value="1"/>
</dbReference>
<dbReference type="GO" id="GO:0005829">
    <property type="term" value="C:cytosol"/>
    <property type="evidence" value="ECO:0007669"/>
    <property type="project" value="TreeGrafter"/>
</dbReference>
<feature type="modified residue" description="N6-(pyridoxal phosphate)lysine" evidence="6">
    <location>
        <position position="262"/>
    </location>
</feature>
<dbReference type="PANTHER" id="PTHR48097">
    <property type="entry name" value="L-THREONINE ALDOLASE-RELATED"/>
    <property type="match status" value="1"/>
</dbReference>
<dbReference type="EMBL" id="MTEI01000037">
    <property type="protein sequence ID" value="OQW85765.1"/>
    <property type="molecule type" value="Genomic_DNA"/>
</dbReference>
<evidence type="ECO:0000256" key="3">
    <source>
        <dbReference type="ARBA" id="ARBA00011881"/>
    </source>
</evidence>
<evidence type="ECO:0000256" key="2">
    <source>
        <dbReference type="ARBA" id="ARBA00006966"/>
    </source>
</evidence>
<keyword evidence="4" id="KW-0663">Pyridoxal phosphate</keyword>
<dbReference type="InterPro" id="IPR015421">
    <property type="entry name" value="PyrdxlP-dep_Trfase_major"/>
</dbReference>
<dbReference type="GO" id="GO:0006567">
    <property type="term" value="P:L-threonine catabolic process"/>
    <property type="evidence" value="ECO:0007669"/>
    <property type="project" value="TreeGrafter"/>
</dbReference>
<evidence type="ECO:0000256" key="4">
    <source>
        <dbReference type="ARBA" id="ARBA00022898"/>
    </source>
</evidence>
<dbReference type="InterPro" id="IPR015424">
    <property type="entry name" value="PyrdxlP-dep_Trfase"/>
</dbReference>
<dbReference type="GO" id="GO:0006545">
    <property type="term" value="P:glycine biosynthetic process"/>
    <property type="evidence" value="ECO:0007669"/>
    <property type="project" value="TreeGrafter"/>
</dbReference>
<dbReference type="Pfam" id="PF01212">
    <property type="entry name" value="Beta_elim_lyase"/>
    <property type="match status" value="1"/>
</dbReference>
<sequence>MTHIVDLRSDTVTQPTPAMRAAMAGAPVGDDVFGDDPSVNALQDKLAAMLGFEAALFVPTGTQSNLCALMAHCQRGDEYIVGQMAHTYRWEGGGAAVLGSIQPQPLNHQSDGTLALDEIEAAIKPDDAHYARTRLLTLENTFGGKLLPLDYVQAATDLARQHGLATHLDGARLFNAAVAQAVKVADAYMTNQALAQSAQGRAAIDSDHHSAGRAGEASADTAAGAGSADVPAVTRTPSLEAIVREARRIAQCFDSVSVCLSKGLGAPVGSVLCSSAELIHRAHRIRKMVGGGMRQAGILAAAGSYALENNLTRLADDHALATRLAVGLAGLPGVVVEPPQTNMVFIDLTGEAKTRAPELLAYLKSQGVLTTGLYRLRLVTHLNVDTAGVDQAVAAFRAFFAGTSA</sequence>
<protein>
    <submittedName>
        <fullName evidence="9">Threonine aldolase</fullName>
    </submittedName>
</protein>
<name>A0A1W9KNN5_9BURK</name>
<evidence type="ECO:0000256" key="6">
    <source>
        <dbReference type="PIRSR" id="PIRSR017617-1"/>
    </source>
</evidence>
<feature type="domain" description="Aromatic amino acid beta-eliminating lyase/threonine aldolase" evidence="8">
    <location>
        <begin position="6"/>
        <end position="348"/>
    </location>
</feature>
<feature type="region of interest" description="Disordered" evidence="7">
    <location>
        <begin position="200"/>
        <end position="230"/>
    </location>
</feature>
<comment type="cofactor">
    <cofactor evidence="1">
        <name>pyridoxal 5'-phosphate</name>
        <dbReference type="ChEBI" id="CHEBI:597326"/>
    </cofactor>
</comment>
<accession>A0A1W9KNN5</accession>
<dbReference type="InterPro" id="IPR023603">
    <property type="entry name" value="Low_specificity_L-TA-like"/>
</dbReference>
<dbReference type="InterPro" id="IPR015422">
    <property type="entry name" value="PyrdxlP-dep_Trfase_small"/>
</dbReference>
<dbReference type="NCBIfam" id="NF041359">
    <property type="entry name" value="GntG_guanitoxin"/>
    <property type="match status" value="1"/>
</dbReference>
<dbReference type="GO" id="GO:0008732">
    <property type="term" value="F:L-allo-threonine aldolase activity"/>
    <property type="evidence" value="ECO:0007669"/>
    <property type="project" value="TreeGrafter"/>
</dbReference>
<proteinExistence type="inferred from homology"/>
<keyword evidence="5" id="KW-0456">Lyase</keyword>
<organism evidence="9 10">
    <name type="scientific">Rhodoferax ferrireducens</name>
    <dbReference type="NCBI Taxonomy" id="192843"/>
    <lineage>
        <taxon>Bacteria</taxon>
        <taxon>Pseudomonadati</taxon>
        <taxon>Pseudomonadota</taxon>
        <taxon>Betaproteobacteria</taxon>
        <taxon>Burkholderiales</taxon>
        <taxon>Comamonadaceae</taxon>
        <taxon>Rhodoferax</taxon>
    </lineage>
</organism>
<evidence type="ECO:0000256" key="5">
    <source>
        <dbReference type="ARBA" id="ARBA00023239"/>
    </source>
</evidence>
<dbReference type="InterPro" id="IPR001597">
    <property type="entry name" value="ArAA_b-elim_lyase/Thr_aldolase"/>
</dbReference>
<dbReference type="Gene3D" id="3.40.640.10">
    <property type="entry name" value="Type I PLP-dependent aspartate aminotransferase-like (Major domain)"/>
    <property type="match status" value="1"/>
</dbReference>
<comment type="caution">
    <text evidence="9">The sequence shown here is derived from an EMBL/GenBank/DDBJ whole genome shotgun (WGS) entry which is preliminary data.</text>
</comment>
<comment type="similarity">
    <text evidence="2">Belongs to the threonine aldolase family.</text>
</comment>
<gene>
    <name evidence="9" type="ORF">BWK72_20610</name>
</gene>
<dbReference type="AlphaFoldDB" id="A0A1W9KNN5"/>
<dbReference type="FunFam" id="3.40.640.10:FF:000030">
    <property type="entry name" value="Low-specificity L-threonine aldolase"/>
    <property type="match status" value="1"/>
</dbReference>
<evidence type="ECO:0000259" key="8">
    <source>
        <dbReference type="Pfam" id="PF01212"/>
    </source>
</evidence>
<evidence type="ECO:0000256" key="1">
    <source>
        <dbReference type="ARBA" id="ARBA00001933"/>
    </source>
</evidence>
<evidence type="ECO:0000313" key="9">
    <source>
        <dbReference type="EMBL" id="OQW85765.1"/>
    </source>
</evidence>
<evidence type="ECO:0000313" key="10">
    <source>
        <dbReference type="Proteomes" id="UP000192505"/>
    </source>
</evidence>
<evidence type="ECO:0000256" key="7">
    <source>
        <dbReference type="SAM" id="MobiDB-lite"/>
    </source>
</evidence>
<dbReference type="SUPFAM" id="SSF53383">
    <property type="entry name" value="PLP-dependent transferases"/>
    <property type="match status" value="2"/>
</dbReference>